<dbReference type="Proteomes" id="UP000789920">
    <property type="component" value="Unassembled WGS sequence"/>
</dbReference>
<evidence type="ECO:0000313" key="2">
    <source>
        <dbReference type="Proteomes" id="UP000789920"/>
    </source>
</evidence>
<comment type="caution">
    <text evidence="1">The sequence shown here is derived from an EMBL/GenBank/DDBJ whole genome shotgun (WGS) entry which is preliminary data.</text>
</comment>
<proteinExistence type="predicted"/>
<name>A0ACA9RAM6_9GLOM</name>
<organism evidence="1 2">
    <name type="scientific">Racocetra persica</name>
    <dbReference type="NCBI Taxonomy" id="160502"/>
    <lineage>
        <taxon>Eukaryota</taxon>
        <taxon>Fungi</taxon>
        <taxon>Fungi incertae sedis</taxon>
        <taxon>Mucoromycota</taxon>
        <taxon>Glomeromycotina</taxon>
        <taxon>Glomeromycetes</taxon>
        <taxon>Diversisporales</taxon>
        <taxon>Gigasporaceae</taxon>
        <taxon>Racocetra</taxon>
    </lineage>
</organism>
<accession>A0ACA9RAM6</accession>
<keyword evidence="2" id="KW-1185">Reference proteome</keyword>
<sequence>QDLDDYTTSEIENPIDELLDQLRTEFHPLRFEYWILYKNRIPYPQDKFDPRT</sequence>
<evidence type="ECO:0000313" key="1">
    <source>
        <dbReference type="EMBL" id="CAG8785248.1"/>
    </source>
</evidence>
<protein>
    <submittedName>
        <fullName evidence="1">15382_t:CDS:1</fullName>
    </submittedName>
</protein>
<feature type="non-terminal residue" evidence="1">
    <location>
        <position position="1"/>
    </location>
</feature>
<reference evidence="1" key="1">
    <citation type="submission" date="2021-06" db="EMBL/GenBank/DDBJ databases">
        <authorList>
            <person name="Kallberg Y."/>
            <person name="Tangrot J."/>
            <person name="Rosling A."/>
        </authorList>
    </citation>
    <scope>NUCLEOTIDE SEQUENCE</scope>
    <source>
        <strain evidence="1">MA461A</strain>
    </source>
</reference>
<gene>
    <name evidence="1" type="ORF">RPERSI_LOCUS18188</name>
</gene>
<dbReference type="EMBL" id="CAJVQC010047784">
    <property type="protein sequence ID" value="CAG8785248.1"/>
    <property type="molecule type" value="Genomic_DNA"/>
</dbReference>